<evidence type="ECO:0000259" key="9">
    <source>
        <dbReference type="PROSITE" id="PS00715"/>
    </source>
</evidence>
<dbReference type="CDD" id="cd06171">
    <property type="entry name" value="Sigma70_r4"/>
    <property type="match status" value="1"/>
</dbReference>
<reference evidence="11 12" key="1">
    <citation type="submission" date="2018-07" db="EMBL/GenBank/DDBJ databases">
        <title>Genomic Encyclopedia of Type Strains, Phase IV (KMG-IV): sequencing the most valuable type-strain genomes for metagenomic binning, comparative biology and taxonomic classification.</title>
        <authorList>
            <person name="Goeker M."/>
        </authorList>
    </citation>
    <scope>NUCLEOTIDE SEQUENCE [LARGE SCALE GENOMIC DNA]</scope>
    <source>
        <strain evidence="11 12">DSM 21634</strain>
    </source>
</reference>
<feature type="domain" description="RNA polymerase sigma-70" evidence="9">
    <location>
        <begin position="88"/>
        <end position="101"/>
    </location>
</feature>
<accession>A0A368YCM0</accession>
<dbReference type="AlphaFoldDB" id="A0A368YCM0"/>
<gene>
    <name evidence="7" type="primary">rpoH</name>
    <name evidence="11" type="ORF">DES41_1011205</name>
</gene>
<dbReference type="FunFam" id="1.20.120.1810:FF:000001">
    <property type="entry name" value="RNA polymerase sigma factor RpoH"/>
    <property type="match status" value="1"/>
</dbReference>
<comment type="caution">
    <text evidence="11">The sequence shown here is derived from an EMBL/GenBank/DDBJ whole genome shotgun (WGS) entry which is preliminary data.</text>
</comment>
<dbReference type="PRINTS" id="PR00046">
    <property type="entry name" value="SIGMA70FCT"/>
</dbReference>
<organism evidence="11 12">
    <name type="scientific">Pseudorhodoferax soli</name>
    <dbReference type="NCBI Taxonomy" id="545864"/>
    <lineage>
        <taxon>Bacteria</taxon>
        <taxon>Pseudomonadati</taxon>
        <taxon>Pseudomonadota</taxon>
        <taxon>Betaproteobacteria</taxon>
        <taxon>Burkholderiales</taxon>
        <taxon>Comamonadaceae</taxon>
    </lineage>
</organism>
<keyword evidence="6 7" id="KW-0804">Transcription</keyword>
<comment type="subunit">
    <text evidence="7">Interacts with the RNA polymerase core enzyme.</text>
</comment>
<dbReference type="HAMAP" id="MF_00961">
    <property type="entry name" value="Sigma70_RpoH"/>
    <property type="match status" value="1"/>
</dbReference>
<dbReference type="InterPro" id="IPR012759">
    <property type="entry name" value="RNA_pol_sigma_RpoH_proteobac"/>
</dbReference>
<keyword evidence="1 7" id="KW-0963">Cytoplasm</keyword>
<comment type="subcellular location">
    <subcellularLocation>
        <location evidence="7">Cytoplasm</location>
    </subcellularLocation>
</comment>
<feature type="short sequence motif" description="Interaction with polymerase core subunit RpoC" evidence="7">
    <location>
        <begin position="88"/>
        <end position="91"/>
    </location>
</feature>
<evidence type="ECO:0000256" key="3">
    <source>
        <dbReference type="ARBA" id="ARBA00023016"/>
    </source>
</evidence>
<proteinExistence type="inferred from homology"/>
<dbReference type="InterPro" id="IPR013324">
    <property type="entry name" value="RNA_pol_sigma_r3/r4-like"/>
</dbReference>
<evidence type="ECO:0000256" key="8">
    <source>
        <dbReference type="NCBIfam" id="TIGR02392"/>
    </source>
</evidence>
<dbReference type="NCBIfam" id="TIGR02937">
    <property type="entry name" value="sigma70-ECF"/>
    <property type="match status" value="1"/>
</dbReference>
<feature type="region of interest" description="Sigma-70 factor domain-2" evidence="7">
    <location>
        <begin position="64"/>
        <end position="133"/>
    </location>
</feature>
<dbReference type="InterPro" id="IPR007627">
    <property type="entry name" value="RNA_pol_sigma70_r2"/>
</dbReference>
<dbReference type="GO" id="GO:0006352">
    <property type="term" value="P:DNA-templated transcription initiation"/>
    <property type="evidence" value="ECO:0007669"/>
    <property type="project" value="UniProtKB-UniRule"/>
</dbReference>
<name>A0A368YCM0_9BURK</name>
<dbReference type="InterPro" id="IPR013325">
    <property type="entry name" value="RNA_pol_sigma_r2"/>
</dbReference>
<keyword evidence="3 7" id="KW-0346">Stress response</keyword>
<evidence type="ECO:0000259" key="10">
    <source>
        <dbReference type="PROSITE" id="PS00716"/>
    </source>
</evidence>
<dbReference type="Gene3D" id="1.20.120.1810">
    <property type="match status" value="1"/>
</dbReference>
<dbReference type="GO" id="GO:0003677">
    <property type="term" value="F:DNA binding"/>
    <property type="evidence" value="ECO:0007669"/>
    <property type="project" value="UniProtKB-UniRule"/>
</dbReference>
<sequence length="311" mass="34572">MSFQTGTTSVALATANPWSLVPPLGNLDAYISAVNRMPMLTVEQEQEYARKLKNENDLEAAGKLVLSHLRLVVSVARQYLGYGLPHGDLIQEGNVGLMKAVKRFDPDQGVRLVSYALHWIKAEMHEYILKNWRMVKVATTKAQRKLFFNLRSMKQGFKADAAEGETHRDTLSEGEIASMAEQLNVKREDVVEMEARLSGGDVMLDPGPSDDGEDSYGPIAYLADAKQEPTALIESRQRDRLASDGISTALAELDPRSRRIVEERWLKVNDDGSGGMTLHELAADYGVSAERIRQIESAAMKKMKKALAYYA</sequence>
<dbReference type="InterPro" id="IPR009042">
    <property type="entry name" value="RNA_pol_sigma70_r1_2"/>
</dbReference>
<evidence type="ECO:0000313" key="12">
    <source>
        <dbReference type="Proteomes" id="UP000252884"/>
    </source>
</evidence>
<dbReference type="NCBIfam" id="TIGR02392">
    <property type="entry name" value="rpoH_proteo"/>
    <property type="match status" value="1"/>
</dbReference>
<protein>
    <recommendedName>
        <fullName evidence="7 8">RNA polymerase sigma factor RpoH</fullName>
    </recommendedName>
    <alternativeName>
        <fullName evidence="7">RNA polymerase sigma-32 factor</fullName>
    </alternativeName>
</protein>
<comment type="function">
    <text evidence="7">Sigma factors are initiation factors that promote the attachment of RNA polymerase to specific initiation sites and are then released. This sigma factor is involved in regulation of expression of heat shock genes.</text>
</comment>
<dbReference type="GO" id="GO:0016987">
    <property type="term" value="F:sigma factor activity"/>
    <property type="evidence" value="ECO:0007669"/>
    <property type="project" value="UniProtKB-UniRule"/>
</dbReference>
<dbReference type="SUPFAM" id="SSF88659">
    <property type="entry name" value="Sigma3 and sigma4 domains of RNA polymerase sigma factors"/>
    <property type="match status" value="1"/>
</dbReference>
<dbReference type="PROSITE" id="PS00715">
    <property type="entry name" value="SIGMA70_1"/>
    <property type="match status" value="1"/>
</dbReference>
<evidence type="ECO:0000256" key="5">
    <source>
        <dbReference type="ARBA" id="ARBA00023125"/>
    </source>
</evidence>
<evidence type="ECO:0000313" key="11">
    <source>
        <dbReference type="EMBL" id="RCW76597.1"/>
    </source>
</evidence>
<dbReference type="SUPFAM" id="SSF88946">
    <property type="entry name" value="Sigma2 domain of RNA polymerase sigma factors"/>
    <property type="match status" value="1"/>
</dbReference>
<keyword evidence="12" id="KW-1185">Reference proteome</keyword>
<comment type="similarity">
    <text evidence="7">Belongs to the sigma-70 factor family. RpoH subfamily.</text>
</comment>
<evidence type="ECO:0000256" key="7">
    <source>
        <dbReference type="HAMAP-Rule" id="MF_00961"/>
    </source>
</evidence>
<dbReference type="Proteomes" id="UP000252884">
    <property type="component" value="Unassembled WGS sequence"/>
</dbReference>
<evidence type="ECO:0000256" key="4">
    <source>
        <dbReference type="ARBA" id="ARBA00023082"/>
    </source>
</evidence>
<keyword evidence="5 7" id="KW-0238">DNA-binding</keyword>
<dbReference type="RefSeq" id="WP_114466639.1">
    <property type="nucleotide sequence ID" value="NZ_QPJK01000001.1"/>
</dbReference>
<comment type="caution">
    <text evidence="7">Lacks conserved residue(s) required for the propagation of feature annotation.</text>
</comment>
<dbReference type="NCBIfam" id="NF005143">
    <property type="entry name" value="PRK06596.1"/>
    <property type="match status" value="1"/>
</dbReference>
<dbReference type="Pfam" id="PF00140">
    <property type="entry name" value="Sigma70_r1_2"/>
    <property type="match status" value="1"/>
</dbReference>
<feature type="DNA-binding region" description="H-T-H motif" evidence="7">
    <location>
        <begin position="278"/>
        <end position="297"/>
    </location>
</feature>
<dbReference type="Pfam" id="PF04542">
    <property type="entry name" value="Sigma70_r2"/>
    <property type="match status" value="1"/>
</dbReference>
<evidence type="ECO:0000256" key="2">
    <source>
        <dbReference type="ARBA" id="ARBA00023015"/>
    </source>
</evidence>
<dbReference type="InterPro" id="IPR007630">
    <property type="entry name" value="RNA_pol_sigma70_r4"/>
</dbReference>
<dbReference type="InterPro" id="IPR050813">
    <property type="entry name" value="Sigma-70_Factor"/>
</dbReference>
<dbReference type="PROSITE" id="PS00716">
    <property type="entry name" value="SIGMA70_2"/>
    <property type="match status" value="1"/>
</dbReference>
<feature type="domain" description="RNA polymerase sigma-70" evidence="10">
    <location>
        <begin position="277"/>
        <end position="303"/>
    </location>
</feature>
<keyword evidence="2 7" id="KW-0805">Transcription regulation</keyword>
<evidence type="ECO:0000256" key="6">
    <source>
        <dbReference type="ARBA" id="ARBA00023163"/>
    </source>
</evidence>
<keyword evidence="4 7" id="KW-0731">Sigma factor</keyword>
<dbReference type="EMBL" id="QPJK01000001">
    <property type="protein sequence ID" value="RCW76597.1"/>
    <property type="molecule type" value="Genomic_DNA"/>
</dbReference>
<dbReference type="GO" id="GO:0005737">
    <property type="term" value="C:cytoplasm"/>
    <property type="evidence" value="ECO:0007669"/>
    <property type="project" value="UniProtKB-SubCell"/>
</dbReference>
<dbReference type="GO" id="GO:0009408">
    <property type="term" value="P:response to heat"/>
    <property type="evidence" value="ECO:0007669"/>
    <property type="project" value="UniProtKB-UniRule"/>
</dbReference>
<dbReference type="OrthoDB" id="9809557at2"/>
<dbReference type="Gene3D" id="1.10.10.10">
    <property type="entry name" value="Winged helix-like DNA-binding domain superfamily/Winged helix DNA-binding domain"/>
    <property type="match status" value="1"/>
</dbReference>
<dbReference type="Pfam" id="PF04545">
    <property type="entry name" value="Sigma70_r4"/>
    <property type="match status" value="1"/>
</dbReference>
<evidence type="ECO:0000256" key="1">
    <source>
        <dbReference type="ARBA" id="ARBA00022490"/>
    </source>
</evidence>
<dbReference type="PANTHER" id="PTHR30376">
    <property type="entry name" value="SIGMA FACTOR RPOH HEAT SHOCK RELATED"/>
    <property type="match status" value="1"/>
</dbReference>
<dbReference type="InterPro" id="IPR000943">
    <property type="entry name" value="RNA_pol_sigma70"/>
</dbReference>
<dbReference type="InterPro" id="IPR036388">
    <property type="entry name" value="WH-like_DNA-bd_sf"/>
</dbReference>
<dbReference type="PANTHER" id="PTHR30376:SF3">
    <property type="entry name" value="RNA POLYMERASE SIGMA FACTOR RPOH"/>
    <property type="match status" value="1"/>
</dbReference>
<dbReference type="InterPro" id="IPR014284">
    <property type="entry name" value="RNA_pol_sigma-70_dom"/>
</dbReference>